<dbReference type="EMBL" id="FOES01000033">
    <property type="protein sequence ID" value="SEQ90059.1"/>
    <property type="molecule type" value="Genomic_DNA"/>
</dbReference>
<organism evidence="2 3">
    <name type="scientific">Piscibacillus halophilus</name>
    <dbReference type="NCBI Taxonomy" id="571933"/>
    <lineage>
        <taxon>Bacteria</taxon>
        <taxon>Bacillati</taxon>
        <taxon>Bacillota</taxon>
        <taxon>Bacilli</taxon>
        <taxon>Bacillales</taxon>
        <taxon>Bacillaceae</taxon>
        <taxon>Piscibacillus</taxon>
    </lineage>
</organism>
<dbReference type="RefSeq" id="WP_091774719.1">
    <property type="nucleotide sequence ID" value="NZ_FOES01000033.1"/>
</dbReference>
<proteinExistence type="predicted"/>
<dbReference type="AlphaFoldDB" id="A0A1H9JT97"/>
<evidence type="ECO:0000313" key="3">
    <source>
        <dbReference type="Proteomes" id="UP000199427"/>
    </source>
</evidence>
<feature type="transmembrane region" description="Helical" evidence="1">
    <location>
        <begin position="79"/>
        <end position="101"/>
    </location>
</feature>
<evidence type="ECO:0000256" key="1">
    <source>
        <dbReference type="SAM" id="Phobius"/>
    </source>
</evidence>
<accession>A0A1H9JT97</accession>
<keyword evidence="1" id="KW-0812">Transmembrane</keyword>
<keyword evidence="3" id="KW-1185">Reference proteome</keyword>
<reference evidence="2 3" key="1">
    <citation type="submission" date="2016-10" db="EMBL/GenBank/DDBJ databases">
        <authorList>
            <person name="de Groot N.N."/>
        </authorList>
    </citation>
    <scope>NUCLEOTIDE SEQUENCE [LARGE SCALE GENOMIC DNA]</scope>
    <source>
        <strain evidence="2 3">DSM 21633</strain>
    </source>
</reference>
<dbReference type="InterPro" id="IPR017259">
    <property type="entry name" value="UCP037672"/>
</dbReference>
<keyword evidence="1" id="KW-1133">Transmembrane helix</keyword>
<dbReference type="Proteomes" id="UP000199427">
    <property type="component" value="Unassembled WGS sequence"/>
</dbReference>
<gene>
    <name evidence="2" type="ORF">SAMN05216362_1334</name>
</gene>
<dbReference type="OrthoDB" id="2082701at2"/>
<evidence type="ECO:0008006" key="4">
    <source>
        <dbReference type="Google" id="ProtNLM"/>
    </source>
</evidence>
<keyword evidence="1" id="KW-0472">Membrane</keyword>
<feature type="transmembrane region" description="Helical" evidence="1">
    <location>
        <begin position="6"/>
        <end position="27"/>
    </location>
</feature>
<dbReference type="Pfam" id="PF12650">
    <property type="entry name" value="DUF3784"/>
    <property type="match status" value="1"/>
</dbReference>
<feature type="transmembrane region" description="Helical" evidence="1">
    <location>
        <begin position="48"/>
        <end position="73"/>
    </location>
</feature>
<sequence length="113" mass="12561">MEDKIVLMIIIASCILPLVILGIVFINGKGSSLIAGFNTMSPEKKKEYDTIALCKFMGKIMFALSFSMVFWVLSVAYEMNGLFIIGLVLFVGIVIFAIVNVNTDNRFKNKKLS</sequence>
<evidence type="ECO:0000313" key="2">
    <source>
        <dbReference type="EMBL" id="SEQ90059.1"/>
    </source>
</evidence>
<protein>
    <recommendedName>
        <fullName evidence="4">DUF3784 domain-containing protein</fullName>
    </recommendedName>
</protein>
<name>A0A1H9JT97_9BACI</name>